<evidence type="ECO:0000313" key="1">
    <source>
        <dbReference type="EMBL" id="MFC7448139.1"/>
    </source>
</evidence>
<reference evidence="2" key="1">
    <citation type="journal article" date="2019" name="Int. J. Syst. Evol. Microbiol.">
        <title>The Global Catalogue of Microorganisms (GCM) 10K type strain sequencing project: providing services to taxonomists for standard genome sequencing and annotation.</title>
        <authorList>
            <consortium name="The Broad Institute Genomics Platform"/>
            <consortium name="The Broad Institute Genome Sequencing Center for Infectious Disease"/>
            <person name="Wu L."/>
            <person name="Ma J."/>
        </authorList>
    </citation>
    <scope>NUCLEOTIDE SEQUENCE [LARGE SCALE GENOMIC DNA]</scope>
    <source>
        <strain evidence="2">ICMP 19430</strain>
    </source>
</reference>
<organism evidence="1 2">
    <name type="scientific">Rhodococcus daqingensis</name>
    <dbReference type="NCBI Taxonomy" id="2479363"/>
    <lineage>
        <taxon>Bacteria</taxon>
        <taxon>Bacillati</taxon>
        <taxon>Actinomycetota</taxon>
        <taxon>Actinomycetes</taxon>
        <taxon>Mycobacteriales</taxon>
        <taxon>Nocardiaceae</taxon>
        <taxon>Rhodococcus</taxon>
    </lineage>
</organism>
<proteinExistence type="predicted"/>
<gene>
    <name evidence="1" type="ORF">ACFQS9_09575</name>
</gene>
<accession>A0ABW2RXG1</accession>
<dbReference type="Proteomes" id="UP001596484">
    <property type="component" value="Unassembled WGS sequence"/>
</dbReference>
<sequence>MYDIFNLARAADAVAELFDNPAFLADTARRVSAEEAMAFSALLRAAGRDDARMSFLTTITTP</sequence>
<keyword evidence="2" id="KW-1185">Reference proteome</keyword>
<evidence type="ECO:0000313" key="2">
    <source>
        <dbReference type="Proteomes" id="UP001596484"/>
    </source>
</evidence>
<name>A0ABW2RXG1_9NOCA</name>
<protein>
    <submittedName>
        <fullName evidence="1">Uncharacterized protein</fullName>
    </submittedName>
</protein>
<dbReference type="RefSeq" id="WP_378403899.1">
    <property type="nucleotide sequence ID" value="NZ_JBHTCS010000011.1"/>
</dbReference>
<dbReference type="EMBL" id="JBHTCS010000011">
    <property type="protein sequence ID" value="MFC7448139.1"/>
    <property type="molecule type" value="Genomic_DNA"/>
</dbReference>
<comment type="caution">
    <text evidence="1">The sequence shown here is derived from an EMBL/GenBank/DDBJ whole genome shotgun (WGS) entry which is preliminary data.</text>
</comment>